<organism evidence="1">
    <name type="scientific">Timema shepardi</name>
    <name type="common">Walking stick</name>
    <dbReference type="NCBI Taxonomy" id="629360"/>
    <lineage>
        <taxon>Eukaryota</taxon>
        <taxon>Metazoa</taxon>
        <taxon>Ecdysozoa</taxon>
        <taxon>Arthropoda</taxon>
        <taxon>Hexapoda</taxon>
        <taxon>Insecta</taxon>
        <taxon>Pterygota</taxon>
        <taxon>Neoptera</taxon>
        <taxon>Polyneoptera</taxon>
        <taxon>Phasmatodea</taxon>
        <taxon>Timematodea</taxon>
        <taxon>Timematoidea</taxon>
        <taxon>Timematidae</taxon>
        <taxon>Timema</taxon>
    </lineage>
</organism>
<dbReference type="EMBL" id="OC000540">
    <property type="protein sequence ID" value="CAD7257617.1"/>
    <property type="molecule type" value="Genomic_DNA"/>
</dbReference>
<protein>
    <submittedName>
        <fullName evidence="1">Uncharacterized protein</fullName>
    </submittedName>
</protein>
<proteinExistence type="predicted"/>
<sequence length="70" mass="8047">MLYVARKISVHTDCQLDPKAFLDQYDRNAGRYDAARGDMREDLGQTGNGPRGNQKCQHYILSCSFPYDKF</sequence>
<accession>A0A7R9AP24</accession>
<evidence type="ECO:0000313" key="1">
    <source>
        <dbReference type="EMBL" id="CAD7257617.1"/>
    </source>
</evidence>
<gene>
    <name evidence="1" type="ORF">TSIB3V08_LOCUS1874</name>
</gene>
<dbReference type="AlphaFoldDB" id="A0A7R9AP24"/>
<name>A0A7R9AP24_TIMSH</name>
<reference evidence="1" key="1">
    <citation type="submission" date="2020-11" db="EMBL/GenBank/DDBJ databases">
        <authorList>
            <person name="Tran Van P."/>
        </authorList>
    </citation>
    <scope>NUCLEOTIDE SEQUENCE</scope>
</reference>